<gene>
    <name evidence="2" type="ORF">ORI27_11260</name>
</gene>
<dbReference type="Gene3D" id="3.10.20.30">
    <property type="match status" value="1"/>
</dbReference>
<dbReference type="InterPro" id="IPR001041">
    <property type="entry name" value="2Fe-2S_ferredoxin-type"/>
</dbReference>
<dbReference type="Pfam" id="PF00111">
    <property type="entry name" value="Fer2"/>
    <property type="match status" value="1"/>
</dbReference>
<dbReference type="PROSITE" id="PS51085">
    <property type="entry name" value="2FE2S_FER_2"/>
    <property type="match status" value="1"/>
</dbReference>
<sequence length="107" mass="11640">MVEPRGITLAVREGESIMAAAQRCGYHWPTLCHGDGTCSICWVEVKSGADNISAMKDNERETLTLLSERLTATRTVRLACQARVLEGEVTVRKPGVRPAEDVGAEGR</sequence>
<feature type="domain" description="2Fe-2S ferredoxin-type" evidence="1">
    <location>
        <begin position="1"/>
        <end position="97"/>
    </location>
</feature>
<reference evidence="2 3" key="1">
    <citation type="submission" date="2022-11" db="EMBL/GenBank/DDBJ databases">
        <title>Mycobacterium sp. nov.</title>
        <authorList>
            <person name="Papic B."/>
            <person name="Spicic S."/>
            <person name="Duvnjak S."/>
        </authorList>
    </citation>
    <scope>NUCLEOTIDE SEQUENCE [LARGE SCALE GENOMIC DNA]</scope>
    <source>
        <strain evidence="2 3">CVI_P4</strain>
    </source>
</reference>
<proteinExistence type="predicted"/>
<dbReference type="EMBL" id="JAPJDO010000007">
    <property type="protein sequence ID" value="MCX2937284.1"/>
    <property type="molecule type" value="Genomic_DNA"/>
</dbReference>
<dbReference type="InterPro" id="IPR036010">
    <property type="entry name" value="2Fe-2S_ferredoxin-like_sf"/>
</dbReference>
<organism evidence="2 3">
    <name type="scientific">Mycobacterium pinniadriaticum</name>
    <dbReference type="NCBI Taxonomy" id="2994102"/>
    <lineage>
        <taxon>Bacteria</taxon>
        <taxon>Bacillati</taxon>
        <taxon>Actinomycetota</taxon>
        <taxon>Actinomycetes</taxon>
        <taxon>Mycobacteriales</taxon>
        <taxon>Mycobacteriaceae</taxon>
        <taxon>Mycobacterium</taxon>
    </lineage>
</organism>
<evidence type="ECO:0000313" key="2">
    <source>
        <dbReference type="EMBL" id="MCX2937284.1"/>
    </source>
</evidence>
<dbReference type="SUPFAM" id="SSF54292">
    <property type="entry name" value="2Fe-2S ferredoxin-like"/>
    <property type="match status" value="1"/>
</dbReference>
<dbReference type="InterPro" id="IPR012675">
    <property type="entry name" value="Beta-grasp_dom_sf"/>
</dbReference>
<dbReference type="Proteomes" id="UP001300745">
    <property type="component" value="Unassembled WGS sequence"/>
</dbReference>
<dbReference type="RefSeq" id="WP_265996906.1">
    <property type="nucleotide sequence ID" value="NZ_JAPJDN010000007.1"/>
</dbReference>
<dbReference type="CDD" id="cd00207">
    <property type="entry name" value="fer2"/>
    <property type="match status" value="1"/>
</dbReference>
<evidence type="ECO:0000259" key="1">
    <source>
        <dbReference type="PROSITE" id="PS51085"/>
    </source>
</evidence>
<comment type="caution">
    <text evidence="2">The sequence shown here is derived from an EMBL/GenBank/DDBJ whole genome shotgun (WGS) entry which is preliminary data.</text>
</comment>
<accession>A0ABT3SDT5</accession>
<evidence type="ECO:0000313" key="3">
    <source>
        <dbReference type="Proteomes" id="UP001300745"/>
    </source>
</evidence>
<keyword evidence="3" id="KW-1185">Reference proteome</keyword>
<protein>
    <submittedName>
        <fullName evidence="2">2Fe-2S iron-sulfur cluster-binding protein</fullName>
    </submittedName>
</protein>
<name>A0ABT3SDT5_9MYCO</name>